<dbReference type="GO" id="GO:0009424">
    <property type="term" value="C:bacterial-type flagellum hook"/>
    <property type="evidence" value="ECO:0007669"/>
    <property type="project" value="InterPro"/>
</dbReference>
<evidence type="ECO:0000256" key="1">
    <source>
        <dbReference type="ARBA" id="ARBA00004365"/>
    </source>
</evidence>
<dbReference type="InterPro" id="IPR013384">
    <property type="entry name" value="Flagell_FlgL"/>
</dbReference>
<dbReference type="GO" id="GO:0071973">
    <property type="term" value="P:bacterial-type flagellum-dependent cell motility"/>
    <property type="evidence" value="ECO:0007669"/>
    <property type="project" value="InterPro"/>
</dbReference>
<keyword evidence="7" id="KW-0969">Cilium</keyword>
<keyword evidence="7" id="KW-0966">Cell projection</keyword>
<organism evidence="7 8">
    <name type="scientific">Salinimonas sediminis</name>
    <dbReference type="NCBI Taxonomy" id="2303538"/>
    <lineage>
        <taxon>Bacteria</taxon>
        <taxon>Pseudomonadati</taxon>
        <taxon>Pseudomonadota</taxon>
        <taxon>Gammaproteobacteria</taxon>
        <taxon>Alteromonadales</taxon>
        <taxon>Alteromonadaceae</taxon>
        <taxon>Alteromonas/Salinimonas group</taxon>
        <taxon>Salinimonas</taxon>
    </lineage>
</organism>
<reference evidence="7 8" key="1">
    <citation type="submission" date="2018-08" db="EMBL/GenBank/DDBJ databases">
        <title>Salinimonas sediminis sp. nov., a piezophilic bacterium isolated from a deep-sea sediment sample from the New Britain Trench.</title>
        <authorList>
            <person name="Cao J."/>
        </authorList>
    </citation>
    <scope>NUCLEOTIDE SEQUENCE [LARGE SCALE GENOMIC DNA]</scope>
    <source>
        <strain evidence="7 8">N102</strain>
    </source>
</reference>
<gene>
    <name evidence="7" type="primary">flgL</name>
    <name evidence="7" type="ORF">D0Y50_04565</name>
</gene>
<dbReference type="Pfam" id="PF00669">
    <property type="entry name" value="Flagellin_N"/>
    <property type="match status" value="1"/>
</dbReference>
<feature type="domain" description="Flagellin N-terminal" evidence="6">
    <location>
        <begin position="3"/>
        <end position="140"/>
    </location>
</feature>
<evidence type="ECO:0000256" key="3">
    <source>
        <dbReference type="ARBA" id="ARBA00005709"/>
    </source>
</evidence>
<evidence type="ECO:0000256" key="4">
    <source>
        <dbReference type="ARBA" id="ARBA00022525"/>
    </source>
</evidence>
<dbReference type="PANTHER" id="PTHR42792:SF1">
    <property type="entry name" value="FLAGELLAR HOOK-ASSOCIATED PROTEIN 3"/>
    <property type="match status" value="1"/>
</dbReference>
<dbReference type="InterPro" id="IPR001029">
    <property type="entry name" value="Flagellin_N"/>
</dbReference>
<evidence type="ECO:0000259" key="6">
    <source>
        <dbReference type="Pfam" id="PF00669"/>
    </source>
</evidence>
<dbReference type="AlphaFoldDB" id="A0A346NJK2"/>
<comment type="similarity">
    <text evidence="3">Belongs to the bacterial flagellin family.</text>
</comment>
<dbReference type="InterPro" id="IPR001492">
    <property type="entry name" value="Flagellin"/>
</dbReference>
<keyword evidence="5" id="KW-0975">Bacterial flagellum</keyword>
<evidence type="ECO:0000256" key="2">
    <source>
        <dbReference type="ARBA" id="ARBA00004613"/>
    </source>
</evidence>
<dbReference type="NCBIfam" id="TIGR02550">
    <property type="entry name" value="flagell_flgL"/>
    <property type="match status" value="1"/>
</dbReference>
<proteinExistence type="inferred from homology"/>
<dbReference type="Proteomes" id="UP000262073">
    <property type="component" value="Chromosome"/>
</dbReference>
<keyword evidence="8" id="KW-1185">Reference proteome</keyword>
<accession>A0A346NJK2</accession>
<dbReference type="Gene3D" id="1.20.1330.10">
    <property type="entry name" value="f41 fragment of flagellin, N-terminal domain"/>
    <property type="match status" value="2"/>
</dbReference>
<keyword evidence="4" id="KW-0964">Secreted</keyword>
<dbReference type="PANTHER" id="PTHR42792">
    <property type="entry name" value="FLAGELLIN"/>
    <property type="match status" value="1"/>
</dbReference>
<sequence length="407" mass="43742">MRISTSQLYDQNIRAIMDNQREMTKTQEALSSGKQINRPSDDPVGAAKVVRLTEELDKLTQYQRNNDLLTSGLEQQEAVLDNINDTVTRARTLIVQAGSGVMADTDRRAIGVELAQIRDEVLGLMNAQNANGDYIFAGYQSQNQAFTFNAAASDKNVTFTGDGGQNEVKLSDSVSVRSTASGQEVFDNVLARRNFSVNPSGTATVASAKVEQQGTFDTFSKANYDPVTAGNNNYQLEILASGQVQLSNTASGSVVDTVDFTADEPFTIKGMTFTLAGGAGDTVDFSLDPPQKTSLAETLHDISRLLMDSSSNSQNIDEAISDALVGLDNGLEKVALERSSIGGRLNTAESVYETNLDLEIATKSARSAIEDTDYAEASAEFAKQETALNAALATFPKVSNLSLFNYI</sequence>
<dbReference type="EMBL" id="CP031769">
    <property type="protein sequence ID" value="AXR05709.1"/>
    <property type="molecule type" value="Genomic_DNA"/>
</dbReference>
<dbReference type="GO" id="GO:0005576">
    <property type="term" value="C:extracellular region"/>
    <property type="evidence" value="ECO:0007669"/>
    <property type="project" value="UniProtKB-SubCell"/>
</dbReference>
<dbReference type="KEGG" id="salm:D0Y50_04565"/>
<dbReference type="OrthoDB" id="9768249at2"/>
<evidence type="ECO:0000256" key="5">
    <source>
        <dbReference type="ARBA" id="ARBA00023143"/>
    </source>
</evidence>
<evidence type="ECO:0000313" key="7">
    <source>
        <dbReference type="EMBL" id="AXR05709.1"/>
    </source>
</evidence>
<dbReference type="GO" id="GO:0005198">
    <property type="term" value="F:structural molecule activity"/>
    <property type="evidence" value="ECO:0007669"/>
    <property type="project" value="InterPro"/>
</dbReference>
<comment type="subcellular location">
    <subcellularLocation>
        <location evidence="1">Bacterial flagellum</location>
    </subcellularLocation>
    <subcellularLocation>
        <location evidence="2">Secreted</location>
    </subcellularLocation>
</comment>
<dbReference type="SUPFAM" id="SSF64518">
    <property type="entry name" value="Phase 1 flagellin"/>
    <property type="match status" value="1"/>
</dbReference>
<evidence type="ECO:0000313" key="8">
    <source>
        <dbReference type="Proteomes" id="UP000262073"/>
    </source>
</evidence>
<dbReference type="RefSeq" id="WP_108567885.1">
    <property type="nucleotide sequence ID" value="NZ_CP031769.1"/>
</dbReference>
<keyword evidence="7" id="KW-0282">Flagellum</keyword>
<protein>
    <submittedName>
        <fullName evidence="7">Flagellar hook-associated protein 3</fullName>
    </submittedName>
</protein>
<name>A0A346NJK2_9ALTE</name>